<reference evidence="4 5" key="1">
    <citation type="journal article" date="2021" name="Cell Host Microbe">
        <title>in vivo commensal control of Clostridioides difficile virulence.</title>
        <authorList>
            <person name="Girinathan B.P."/>
            <person name="Dibenedetto N."/>
            <person name="Worley J.N."/>
            <person name="Peltier J."/>
            <person name="Arrieta-Ortiz M.L."/>
            <person name="Rupa Christinal Immanuel S."/>
            <person name="Lavin R."/>
            <person name="Delaney M.L."/>
            <person name="Cummins C."/>
            <person name="Hoffmann M."/>
            <person name="Luo Y."/>
            <person name="Gonzalez-Escalona N."/>
            <person name="Allard M."/>
            <person name="Onderdonk A.B."/>
            <person name="Gerber G.K."/>
            <person name="Sonenshein A.L."/>
            <person name="Baliga N."/>
            <person name="Dupuy B."/>
            <person name="Bry L."/>
        </authorList>
    </citation>
    <scope>NUCLEOTIDE SEQUENCE [LARGE SCALE GENOMIC DNA]</scope>
    <source>
        <strain evidence="4 5">DSM 599</strain>
    </source>
</reference>
<proteinExistence type="predicted"/>
<dbReference type="RefSeq" id="WP_221862189.1">
    <property type="nucleotide sequence ID" value="NZ_JAIKTU010000015.1"/>
</dbReference>
<comment type="caution">
    <text evidence="4">The sequence shown here is derived from an EMBL/GenBank/DDBJ whole genome shotgun (WGS) entry which is preliminary data.</text>
</comment>
<dbReference type="SUPFAM" id="SSF55729">
    <property type="entry name" value="Acyl-CoA N-acyltransferases (Nat)"/>
    <property type="match status" value="1"/>
</dbReference>
<evidence type="ECO:0000313" key="5">
    <source>
        <dbReference type="Proteomes" id="UP001299068"/>
    </source>
</evidence>
<dbReference type="PANTHER" id="PTHR42919:SF8">
    <property type="entry name" value="N-ALPHA-ACETYLTRANSFERASE 50"/>
    <property type="match status" value="1"/>
</dbReference>
<dbReference type="InterPro" id="IPR016181">
    <property type="entry name" value="Acyl_CoA_acyltransferase"/>
</dbReference>
<dbReference type="InterPro" id="IPR051556">
    <property type="entry name" value="N-term/lysine_N-AcTrnsfr"/>
</dbReference>
<dbReference type="PROSITE" id="PS51186">
    <property type="entry name" value="GNAT"/>
    <property type="match status" value="1"/>
</dbReference>
<evidence type="ECO:0000313" key="4">
    <source>
        <dbReference type="EMBL" id="MBY0757017.1"/>
    </source>
</evidence>
<evidence type="ECO:0000256" key="2">
    <source>
        <dbReference type="ARBA" id="ARBA00023315"/>
    </source>
</evidence>
<feature type="domain" description="N-acetyltransferase" evidence="3">
    <location>
        <begin position="150"/>
        <end position="289"/>
    </location>
</feature>
<evidence type="ECO:0000259" key="3">
    <source>
        <dbReference type="PROSITE" id="PS51186"/>
    </source>
</evidence>
<keyword evidence="2" id="KW-0012">Acyltransferase</keyword>
<dbReference type="Proteomes" id="UP001299068">
    <property type="component" value="Unassembled WGS sequence"/>
</dbReference>
<keyword evidence="1" id="KW-0808">Transferase</keyword>
<dbReference type="Gene3D" id="3.40.630.30">
    <property type="match status" value="2"/>
</dbReference>
<accession>A0ABS7L293</accession>
<evidence type="ECO:0000256" key="1">
    <source>
        <dbReference type="ARBA" id="ARBA00022679"/>
    </source>
</evidence>
<dbReference type="EMBL" id="JAIKTU010000015">
    <property type="protein sequence ID" value="MBY0757017.1"/>
    <property type="molecule type" value="Genomic_DNA"/>
</dbReference>
<name>A0ABS7L293_CLOSR</name>
<dbReference type="Pfam" id="PF00583">
    <property type="entry name" value="Acetyltransf_1"/>
    <property type="match status" value="1"/>
</dbReference>
<dbReference type="PANTHER" id="PTHR42919">
    <property type="entry name" value="N-ALPHA-ACETYLTRANSFERASE"/>
    <property type="match status" value="1"/>
</dbReference>
<keyword evidence="5" id="KW-1185">Reference proteome</keyword>
<dbReference type="CDD" id="cd04301">
    <property type="entry name" value="NAT_SF"/>
    <property type="match status" value="1"/>
</dbReference>
<sequence>MVVKTFRELNDYEKDKVLLFIDRKDCNTSFSEMEKMFNNKIYDYGNGVIIVFNNNAVVGIGRCVLQEIPLHGIAYIHFLDVLDEVDYKKDIIRELINKLYNKCEEYGATKILLGFRKKETLELLNELNFDVDYEAKIMYLKDRKKRNKILHIEDLNEENKFEYMRLYNNAFNNMPHGASLDENELNEFLNDNYQRNYYFIVSSEDENLGVLNVTIDGNEGTFDIGLSNEYRGMGYGKQLLETAIDFLEKKNIEKIYLVVIGINEIAYKMYKKRGFEEGRVLSFWSILKE</sequence>
<dbReference type="InterPro" id="IPR000182">
    <property type="entry name" value="GNAT_dom"/>
</dbReference>
<gene>
    <name evidence="4" type="ORF">K5V21_16355</name>
</gene>
<protein>
    <submittedName>
        <fullName evidence="4">GNAT family N-acetyltransferase</fullName>
    </submittedName>
</protein>
<organism evidence="4 5">
    <name type="scientific">Clostridium sardiniense</name>
    <name type="common">Clostridium absonum</name>
    <dbReference type="NCBI Taxonomy" id="29369"/>
    <lineage>
        <taxon>Bacteria</taxon>
        <taxon>Bacillati</taxon>
        <taxon>Bacillota</taxon>
        <taxon>Clostridia</taxon>
        <taxon>Eubacteriales</taxon>
        <taxon>Clostridiaceae</taxon>
        <taxon>Clostridium</taxon>
    </lineage>
</organism>